<accession>A0A165I6R4</accession>
<dbReference type="InParanoid" id="A0A165I6R4"/>
<dbReference type="AlphaFoldDB" id="A0A165I6R4"/>
<gene>
    <name evidence="1" type="ORF">EXIGLDRAFT_58376</name>
</gene>
<dbReference type="Proteomes" id="UP000077266">
    <property type="component" value="Unassembled WGS sequence"/>
</dbReference>
<dbReference type="EMBL" id="KV425998">
    <property type="protein sequence ID" value="KZV92980.1"/>
    <property type="molecule type" value="Genomic_DNA"/>
</dbReference>
<keyword evidence="2" id="KW-1185">Reference proteome</keyword>
<organism evidence="1 2">
    <name type="scientific">Exidia glandulosa HHB12029</name>
    <dbReference type="NCBI Taxonomy" id="1314781"/>
    <lineage>
        <taxon>Eukaryota</taxon>
        <taxon>Fungi</taxon>
        <taxon>Dikarya</taxon>
        <taxon>Basidiomycota</taxon>
        <taxon>Agaricomycotina</taxon>
        <taxon>Agaricomycetes</taxon>
        <taxon>Auriculariales</taxon>
        <taxon>Exidiaceae</taxon>
        <taxon>Exidia</taxon>
    </lineage>
</organism>
<reference evidence="1 2" key="1">
    <citation type="journal article" date="2016" name="Mol. Biol. Evol.">
        <title>Comparative Genomics of Early-Diverging Mushroom-Forming Fungi Provides Insights into the Origins of Lignocellulose Decay Capabilities.</title>
        <authorList>
            <person name="Nagy L.G."/>
            <person name="Riley R."/>
            <person name="Tritt A."/>
            <person name="Adam C."/>
            <person name="Daum C."/>
            <person name="Floudas D."/>
            <person name="Sun H."/>
            <person name="Yadav J.S."/>
            <person name="Pangilinan J."/>
            <person name="Larsson K.H."/>
            <person name="Matsuura K."/>
            <person name="Barry K."/>
            <person name="Labutti K."/>
            <person name="Kuo R."/>
            <person name="Ohm R.A."/>
            <person name="Bhattacharya S.S."/>
            <person name="Shirouzu T."/>
            <person name="Yoshinaga Y."/>
            <person name="Martin F.M."/>
            <person name="Grigoriev I.V."/>
            <person name="Hibbett D.S."/>
        </authorList>
    </citation>
    <scope>NUCLEOTIDE SEQUENCE [LARGE SCALE GENOMIC DNA]</scope>
    <source>
        <strain evidence="1 2">HHB12029</strain>
    </source>
</reference>
<protein>
    <submittedName>
        <fullName evidence="1">Uncharacterized protein</fullName>
    </submittedName>
</protein>
<proteinExistence type="predicted"/>
<name>A0A165I6R4_EXIGL</name>
<evidence type="ECO:0000313" key="2">
    <source>
        <dbReference type="Proteomes" id="UP000077266"/>
    </source>
</evidence>
<sequence>MRLARVSRRHRGMQQRGRGYQVLLGPRRFQGELLHYPSSPCEHRRVLASAAQHDLHALHVSVPLSHTLRRRRSYSPYSSPFTSLLSARCMLPSLLVAVAVAAVPAPRFPSPLALSISTATRTALPNVKQNSWSCVANAA</sequence>
<evidence type="ECO:0000313" key="1">
    <source>
        <dbReference type="EMBL" id="KZV92980.1"/>
    </source>
</evidence>